<keyword evidence="16" id="KW-0411">Iron-sulfur</keyword>
<evidence type="ECO:0000259" key="20">
    <source>
        <dbReference type="PROSITE" id="PS50109"/>
    </source>
</evidence>
<feature type="transmembrane region" description="Helical" evidence="19">
    <location>
        <begin position="6"/>
        <end position="29"/>
    </location>
</feature>
<evidence type="ECO:0000256" key="8">
    <source>
        <dbReference type="ARBA" id="ARBA00022553"/>
    </source>
</evidence>
<dbReference type="Proteomes" id="UP000292884">
    <property type="component" value="Unassembled WGS sequence"/>
</dbReference>
<dbReference type="OrthoDB" id="5401121at2"/>
<evidence type="ECO:0000256" key="12">
    <source>
        <dbReference type="ARBA" id="ARBA00022777"/>
    </source>
</evidence>
<dbReference type="InterPro" id="IPR004358">
    <property type="entry name" value="Sig_transdc_His_kin-like_C"/>
</dbReference>
<organism evidence="21 22">
    <name type="scientific">Pedobacter frigiditerrae</name>
    <dbReference type="NCBI Taxonomy" id="2530452"/>
    <lineage>
        <taxon>Bacteria</taxon>
        <taxon>Pseudomonadati</taxon>
        <taxon>Bacteroidota</taxon>
        <taxon>Sphingobacteriia</taxon>
        <taxon>Sphingobacteriales</taxon>
        <taxon>Sphingobacteriaceae</taxon>
        <taxon>Pedobacter</taxon>
    </lineage>
</organism>
<evidence type="ECO:0000256" key="11">
    <source>
        <dbReference type="ARBA" id="ARBA00022741"/>
    </source>
</evidence>
<keyword evidence="22" id="KW-1185">Reference proteome</keyword>
<dbReference type="EC" id="2.7.13.3" evidence="4"/>
<dbReference type="SUPFAM" id="SSF55874">
    <property type="entry name" value="ATPase domain of HSP90 chaperone/DNA topoisomerase II/histidine kinase"/>
    <property type="match status" value="1"/>
</dbReference>
<dbReference type="GO" id="GO:0051539">
    <property type="term" value="F:4 iron, 4 sulfur cluster binding"/>
    <property type="evidence" value="ECO:0007669"/>
    <property type="project" value="UniProtKB-KW"/>
</dbReference>
<dbReference type="Pfam" id="PF07730">
    <property type="entry name" value="HisKA_3"/>
    <property type="match status" value="1"/>
</dbReference>
<evidence type="ECO:0000256" key="17">
    <source>
        <dbReference type="ARBA" id="ARBA00024827"/>
    </source>
</evidence>
<evidence type="ECO:0000256" key="14">
    <source>
        <dbReference type="ARBA" id="ARBA00023004"/>
    </source>
</evidence>
<feature type="domain" description="Histidine kinase" evidence="20">
    <location>
        <begin position="67"/>
        <end position="258"/>
    </location>
</feature>
<evidence type="ECO:0000256" key="7">
    <source>
        <dbReference type="ARBA" id="ARBA00022490"/>
    </source>
</evidence>
<comment type="function">
    <text evidence="17">Member of the two-component regulatory system NreB/NreC involved in the control of dissimilatory nitrate/nitrite reduction in response to oxygen. NreB functions as a direct oxygen sensor histidine kinase which is autophosphorylated, in the absence of oxygen, probably at the conserved histidine residue, and transfers its phosphate group probably to a conserved aspartate residue of NreC. NreB/NreC activates the expression of the nitrate (narGHJI) and nitrite (nir) reductase operons, as well as the putative nitrate transporter gene narT.</text>
</comment>
<dbReference type="CDD" id="cd16917">
    <property type="entry name" value="HATPase_UhpB-NarQ-NarX-like"/>
    <property type="match status" value="1"/>
</dbReference>
<name>A0A4R0MK96_9SPHI</name>
<dbReference type="SMART" id="SM00387">
    <property type="entry name" value="HATPase_c"/>
    <property type="match status" value="1"/>
</dbReference>
<dbReference type="PRINTS" id="PR00344">
    <property type="entry name" value="BCTRLSENSOR"/>
</dbReference>
<dbReference type="InterPro" id="IPR005467">
    <property type="entry name" value="His_kinase_dom"/>
</dbReference>
<keyword evidence="10" id="KW-0479">Metal-binding</keyword>
<evidence type="ECO:0000313" key="22">
    <source>
        <dbReference type="Proteomes" id="UP000292884"/>
    </source>
</evidence>
<dbReference type="GO" id="GO:0005737">
    <property type="term" value="C:cytoplasm"/>
    <property type="evidence" value="ECO:0007669"/>
    <property type="project" value="UniProtKB-SubCell"/>
</dbReference>
<keyword evidence="15" id="KW-0902">Two-component regulatory system</keyword>
<keyword evidence="9" id="KW-0808">Transferase</keyword>
<keyword evidence="19" id="KW-1133">Transmembrane helix</keyword>
<proteinExistence type="predicted"/>
<evidence type="ECO:0000256" key="1">
    <source>
        <dbReference type="ARBA" id="ARBA00000085"/>
    </source>
</evidence>
<dbReference type="PROSITE" id="PS50109">
    <property type="entry name" value="HIS_KIN"/>
    <property type="match status" value="1"/>
</dbReference>
<evidence type="ECO:0000256" key="16">
    <source>
        <dbReference type="ARBA" id="ARBA00023014"/>
    </source>
</evidence>
<evidence type="ECO:0000256" key="4">
    <source>
        <dbReference type="ARBA" id="ARBA00012438"/>
    </source>
</evidence>
<gene>
    <name evidence="21" type="ORF">EZ428_23650</name>
</gene>
<keyword evidence="12 21" id="KW-0418">Kinase</keyword>
<dbReference type="Gene3D" id="1.20.5.1930">
    <property type="match status" value="1"/>
</dbReference>
<dbReference type="InterPro" id="IPR036890">
    <property type="entry name" value="HATPase_C_sf"/>
</dbReference>
<evidence type="ECO:0000256" key="19">
    <source>
        <dbReference type="SAM" id="Phobius"/>
    </source>
</evidence>
<evidence type="ECO:0000256" key="5">
    <source>
        <dbReference type="ARBA" id="ARBA00017322"/>
    </source>
</evidence>
<evidence type="ECO:0000313" key="21">
    <source>
        <dbReference type="EMBL" id="TCC86464.1"/>
    </source>
</evidence>
<keyword evidence="13" id="KW-0067">ATP-binding</keyword>
<evidence type="ECO:0000256" key="10">
    <source>
        <dbReference type="ARBA" id="ARBA00022723"/>
    </source>
</evidence>
<evidence type="ECO:0000256" key="6">
    <source>
        <dbReference type="ARBA" id="ARBA00022485"/>
    </source>
</evidence>
<comment type="caution">
    <text evidence="21">The sequence shown here is derived from an EMBL/GenBank/DDBJ whole genome shotgun (WGS) entry which is preliminary data.</text>
</comment>
<comment type="cofactor">
    <cofactor evidence="2">
        <name>[4Fe-4S] cluster</name>
        <dbReference type="ChEBI" id="CHEBI:49883"/>
    </cofactor>
</comment>
<evidence type="ECO:0000256" key="9">
    <source>
        <dbReference type="ARBA" id="ARBA00022679"/>
    </source>
</evidence>
<dbReference type="GO" id="GO:0000155">
    <property type="term" value="F:phosphorelay sensor kinase activity"/>
    <property type="evidence" value="ECO:0007669"/>
    <property type="project" value="InterPro"/>
</dbReference>
<dbReference type="InterPro" id="IPR011712">
    <property type="entry name" value="Sig_transdc_His_kin_sub3_dim/P"/>
</dbReference>
<protein>
    <recommendedName>
        <fullName evidence="5">Oxygen sensor histidine kinase NreB</fullName>
        <ecNumber evidence="4">2.7.13.3</ecNumber>
    </recommendedName>
    <alternativeName>
        <fullName evidence="18">Nitrogen regulation protein B</fullName>
    </alternativeName>
</protein>
<evidence type="ECO:0000256" key="18">
    <source>
        <dbReference type="ARBA" id="ARBA00030800"/>
    </source>
</evidence>
<evidence type="ECO:0000256" key="13">
    <source>
        <dbReference type="ARBA" id="ARBA00022840"/>
    </source>
</evidence>
<keyword evidence="6" id="KW-0004">4Fe-4S</keyword>
<dbReference type="PANTHER" id="PTHR24421">
    <property type="entry name" value="NITRATE/NITRITE SENSOR PROTEIN NARX-RELATED"/>
    <property type="match status" value="1"/>
</dbReference>
<dbReference type="AlphaFoldDB" id="A0A4R0MK96"/>
<accession>A0A4R0MK96</accession>
<dbReference type="EMBL" id="SJSK01000010">
    <property type="protein sequence ID" value="TCC86464.1"/>
    <property type="molecule type" value="Genomic_DNA"/>
</dbReference>
<keyword evidence="11" id="KW-0547">Nucleotide-binding</keyword>
<comment type="subcellular location">
    <subcellularLocation>
        <location evidence="3">Cytoplasm</location>
    </subcellularLocation>
</comment>
<keyword evidence="8" id="KW-0597">Phosphoprotein</keyword>
<keyword evidence="7" id="KW-0963">Cytoplasm</keyword>
<dbReference type="GO" id="GO:0016020">
    <property type="term" value="C:membrane"/>
    <property type="evidence" value="ECO:0007669"/>
    <property type="project" value="InterPro"/>
</dbReference>
<evidence type="ECO:0000256" key="3">
    <source>
        <dbReference type="ARBA" id="ARBA00004496"/>
    </source>
</evidence>
<dbReference type="GO" id="GO:0005524">
    <property type="term" value="F:ATP binding"/>
    <property type="evidence" value="ECO:0007669"/>
    <property type="project" value="UniProtKB-KW"/>
</dbReference>
<dbReference type="InterPro" id="IPR003594">
    <property type="entry name" value="HATPase_dom"/>
</dbReference>
<keyword evidence="19" id="KW-0812">Transmembrane</keyword>
<dbReference type="PANTHER" id="PTHR24421:SF10">
    <property type="entry name" value="NITRATE_NITRITE SENSOR PROTEIN NARQ"/>
    <property type="match status" value="1"/>
</dbReference>
<keyword evidence="14" id="KW-0408">Iron</keyword>
<dbReference type="Pfam" id="PF02518">
    <property type="entry name" value="HATPase_c"/>
    <property type="match status" value="1"/>
</dbReference>
<dbReference type="Gene3D" id="3.30.565.10">
    <property type="entry name" value="Histidine kinase-like ATPase, C-terminal domain"/>
    <property type="match status" value="1"/>
</dbReference>
<evidence type="ECO:0000256" key="2">
    <source>
        <dbReference type="ARBA" id="ARBA00001966"/>
    </source>
</evidence>
<dbReference type="InterPro" id="IPR050482">
    <property type="entry name" value="Sensor_HK_TwoCompSys"/>
</dbReference>
<sequence length="258" mass="29023">MGQTEYLLVIILFNIFLVAFIVAAISFVIQYKNKKKESITQLQQQHVLHQKELLATQIEIQTQTMQHIGREIHDNVGQKLTLASLYTQQLAFENEALPINDKITGIGELINDALSELRHLSKSLTDNHIDTNDISILLKEEFARIEILKKYKLNLKVDFESIPLSYQAKSLLLRVVQEFIQNSIKHAACKTISATLVKNDNQLILTLSDDGKGFNTEKMAGKGIGLSNIKKRIALIGGSYYIESKEGDGTKLTIEISI</sequence>
<comment type="catalytic activity">
    <reaction evidence="1">
        <text>ATP + protein L-histidine = ADP + protein N-phospho-L-histidine.</text>
        <dbReference type="EC" id="2.7.13.3"/>
    </reaction>
</comment>
<dbReference type="GO" id="GO:0046872">
    <property type="term" value="F:metal ion binding"/>
    <property type="evidence" value="ECO:0007669"/>
    <property type="project" value="UniProtKB-KW"/>
</dbReference>
<dbReference type="GO" id="GO:0046983">
    <property type="term" value="F:protein dimerization activity"/>
    <property type="evidence" value="ECO:0007669"/>
    <property type="project" value="InterPro"/>
</dbReference>
<evidence type="ECO:0000256" key="15">
    <source>
        <dbReference type="ARBA" id="ARBA00023012"/>
    </source>
</evidence>
<reference evidence="21 22" key="1">
    <citation type="submission" date="2019-02" db="EMBL/GenBank/DDBJ databases">
        <title>Pedobacter sp. RP-1-13 sp. nov., isolated from Arctic soil.</title>
        <authorList>
            <person name="Dahal R.H."/>
        </authorList>
    </citation>
    <scope>NUCLEOTIDE SEQUENCE [LARGE SCALE GENOMIC DNA]</scope>
    <source>
        <strain evidence="21 22">RP-1-13</strain>
    </source>
</reference>
<dbReference type="RefSeq" id="WP_131555810.1">
    <property type="nucleotide sequence ID" value="NZ_SJSK01000010.1"/>
</dbReference>
<keyword evidence="19" id="KW-0472">Membrane</keyword>